<gene>
    <name evidence="4" type="ORF">IWQ62_003022</name>
</gene>
<dbReference type="SUPFAM" id="SSF54928">
    <property type="entry name" value="RNA-binding domain, RBD"/>
    <property type="match status" value="1"/>
</dbReference>
<evidence type="ECO:0000256" key="2">
    <source>
        <dbReference type="SAM" id="MobiDB-lite"/>
    </source>
</evidence>
<dbReference type="InterPro" id="IPR038192">
    <property type="entry name" value="CSTF_C_sf"/>
</dbReference>
<dbReference type="PROSITE" id="PS50102">
    <property type="entry name" value="RRM"/>
    <property type="match status" value="1"/>
</dbReference>
<accession>A0A9W8AUY0</accession>
<dbReference type="Gene3D" id="3.30.70.330">
    <property type="match status" value="1"/>
</dbReference>
<dbReference type="Pfam" id="PF00076">
    <property type="entry name" value="RRM_1"/>
    <property type="match status" value="1"/>
</dbReference>
<dbReference type="Pfam" id="PF14327">
    <property type="entry name" value="CSTF2_hinge"/>
    <property type="match status" value="1"/>
</dbReference>
<dbReference type="AlphaFoldDB" id="A0A9W8AUY0"/>
<dbReference type="PANTHER" id="PTHR45735">
    <property type="entry name" value="CLEAVAGE STIMULATION FACTOR SUBUNIT 2"/>
    <property type="match status" value="1"/>
</dbReference>
<dbReference type="InterPro" id="IPR012677">
    <property type="entry name" value="Nucleotide-bd_a/b_plait_sf"/>
</dbReference>
<dbReference type="PANTHER" id="PTHR45735:SF2">
    <property type="entry name" value="CLEAVAGE STIMULATION FACTOR SUBUNIT 2"/>
    <property type="match status" value="1"/>
</dbReference>
<feature type="region of interest" description="Disordered" evidence="2">
    <location>
        <begin position="95"/>
        <end position="121"/>
    </location>
</feature>
<dbReference type="GO" id="GO:0005847">
    <property type="term" value="C:mRNA cleavage and polyadenylation specificity factor complex"/>
    <property type="evidence" value="ECO:0007669"/>
    <property type="project" value="TreeGrafter"/>
</dbReference>
<dbReference type="Gene3D" id="1.25.40.630">
    <property type="match status" value="1"/>
</dbReference>
<dbReference type="OrthoDB" id="272703at2759"/>
<dbReference type="CDD" id="cd12398">
    <property type="entry name" value="RRM_CSTF2_RNA15_like"/>
    <property type="match status" value="1"/>
</dbReference>
<sequence>MNPSNVKPSKVVFVSNIPFDQTEEQLIGVFEEVGPVASFKLVFDRETNKPKGFGFCEFYDVGTASSAVRNLHNYDLEGRPLRVMFADPMMSGMHTTGEGSMASLSGSHVENRSRSGSRGRMASPAVVKPILSFNQIVSSDPNINNTEGISRTLASMTQTQLYELLAHVKHLTATSPDQMQRYLSDNPQLTYAILQTMLMLHLIDETAAREIMQSPTAPGPVGGPGYPTFAPNSPLVDNSILQQQQAALMELLRLTPQQLELLPQEQRQQVIQLKSQLAAAQGQLQMPPMP</sequence>
<dbReference type="Proteomes" id="UP001150925">
    <property type="component" value="Unassembled WGS sequence"/>
</dbReference>
<keyword evidence="1" id="KW-0694">RNA-binding</keyword>
<evidence type="ECO:0000256" key="1">
    <source>
        <dbReference type="PROSITE-ProRule" id="PRU00176"/>
    </source>
</evidence>
<dbReference type="Gene3D" id="1.10.20.70">
    <property type="entry name" value="Transcription termination and cleavage factor, C-terminal domain"/>
    <property type="match status" value="1"/>
</dbReference>
<evidence type="ECO:0000313" key="5">
    <source>
        <dbReference type="Proteomes" id="UP001150925"/>
    </source>
</evidence>
<protein>
    <recommendedName>
        <fullName evidence="3">RRM domain-containing protein</fullName>
    </recommendedName>
</protein>
<dbReference type="EMBL" id="JANBPY010000738">
    <property type="protein sequence ID" value="KAJ1964105.1"/>
    <property type="molecule type" value="Genomic_DNA"/>
</dbReference>
<evidence type="ECO:0000313" key="4">
    <source>
        <dbReference type="EMBL" id="KAJ1964105.1"/>
    </source>
</evidence>
<dbReference type="SMART" id="SM00360">
    <property type="entry name" value="RRM"/>
    <property type="match status" value="1"/>
</dbReference>
<dbReference type="InterPro" id="IPR035979">
    <property type="entry name" value="RBD_domain_sf"/>
</dbReference>
<keyword evidence="5" id="KW-1185">Reference proteome</keyword>
<proteinExistence type="predicted"/>
<name>A0A9W8AUY0_9FUNG</name>
<comment type="caution">
    <text evidence="4">The sequence shown here is derived from an EMBL/GenBank/DDBJ whole genome shotgun (WGS) entry which is preliminary data.</text>
</comment>
<feature type="compositionally biased region" description="Polar residues" evidence="2">
    <location>
        <begin position="95"/>
        <end position="108"/>
    </location>
</feature>
<reference evidence="4" key="1">
    <citation type="submission" date="2022-07" db="EMBL/GenBank/DDBJ databases">
        <title>Phylogenomic reconstructions and comparative analyses of Kickxellomycotina fungi.</title>
        <authorList>
            <person name="Reynolds N.K."/>
            <person name="Stajich J.E."/>
            <person name="Barry K."/>
            <person name="Grigoriev I.V."/>
            <person name="Crous P."/>
            <person name="Smith M.E."/>
        </authorList>
    </citation>
    <scope>NUCLEOTIDE SEQUENCE</scope>
    <source>
        <strain evidence="4">RSA 1196</strain>
    </source>
</reference>
<dbReference type="InterPro" id="IPR025742">
    <property type="entry name" value="CSTF2_hinge"/>
</dbReference>
<feature type="domain" description="RRM" evidence="3">
    <location>
        <begin position="10"/>
        <end position="88"/>
    </location>
</feature>
<dbReference type="InterPro" id="IPR000504">
    <property type="entry name" value="RRM_dom"/>
</dbReference>
<dbReference type="GO" id="GO:0003729">
    <property type="term" value="F:mRNA binding"/>
    <property type="evidence" value="ECO:0007669"/>
    <property type="project" value="TreeGrafter"/>
</dbReference>
<organism evidence="4 5">
    <name type="scientific">Dispira parvispora</name>
    <dbReference type="NCBI Taxonomy" id="1520584"/>
    <lineage>
        <taxon>Eukaryota</taxon>
        <taxon>Fungi</taxon>
        <taxon>Fungi incertae sedis</taxon>
        <taxon>Zoopagomycota</taxon>
        <taxon>Kickxellomycotina</taxon>
        <taxon>Dimargaritomycetes</taxon>
        <taxon>Dimargaritales</taxon>
        <taxon>Dimargaritaceae</taxon>
        <taxon>Dispira</taxon>
    </lineage>
</organism>
<evidence type="ECO:0000259" key="3">
    <source>
        <dbReference type="PROSITE" id="PS50102"/>
    </source>
</evidence>